<feature type="site" description="Lowers pKa of active site Tyr" evidence="6">
    <location>
        <position position="83"/>
    </location>
</feature>
<dbReference type="FunFam" id="3.20.20.100:FF:000006">
    <property type="entry name" value="Aldo-keto reductase family 1 member A1"/>
    <property type="match status" value="1"/>
</dbReference>
<dbReference type="AlphaFoldDB" id="A0AAD9L5H0"/>
<protein>
    <recommendedName>
        <fullName evidence="7">NADP-dependent oxidoreductase domain-containing protein</fullName>
    </recommendedName>
</protein>
<name>A0AAD9L5H0_RIDPI</name>
<dbReference type="PROSITE" id="PS00798">
    <property type="entry name" value="ALDOKETO_REDUCTASE_1"/>
    <property type="match status" value="1"/>
</dbReference>
<dbReference type="Pfam" id="PF00248">
    <property type="entry name" value="Aldo_ket_red"/>
    <property type="match status" value="1"/>
</dbReference>
<proteinExistence type="inferred from homology"/>
<dbReference type="InterPro" id="IPR020471">
    <property type="entry name" value="AKR"/>
</dbReference>
<organism evidence="8 9">
    <name type="scientific">Ridgeia piscesae</name>
    <name type="common">Tubeworm</name>
    <dbReference type="NCBI Taxonomy" id="27915"/>
    <lineage>
        <taxon>Eukaryota</taxon>
        <taxon>Metazoa</taxon>
        <taxon>Spiralia</taxon>
        <taxon>Lophotrochozoa</taxon>
        <taxon>Annelida</taxon>
        <taxon>Polychaeta</taxon>
        <taxon>Sedentaria</taxon>
        <taxon>Canalipalpata</taxon>
        <taxon>Sabellida</taxon>
        <taxon>Siboglinidae</taxon>
        <taxon>Ridgeia</taxon>
    </lineage>
</organism>
<dbReference type="EMBL" id="JAODUO010000299">
    <property type="protein sequence ID" value="KAK2183693.1"/>
    <property type="molecule type" value="Genomic_DNA"/>
</dbReference>
<dbReference type="Proteomes" id="UP001209878">
    <property type="component" value="Unassembled WGS sequence"/>
</dbReference>
<feature type="domain" description="NADP-dependent oxidoreductase" evidence="7">
    <location>
        <begin position="21"/>
        <end position="296"/>
    </location>
</feature>
<evidence type="ECO:0000313" key="9">
    <source>
        <dbReference type="Proteomes" id="UP001209878"/>
    </source>
</evidence>
<gene>
    <name evidence="8" type="ORF">NP493_299g00020</name>
</gene>
<evidence type="ECO:0000259" key="7">
    <source>
        <dbReference type="Pfam" id="PF00248"/>
    </source>
</evidence>
<keyword evidence="3" id="KW-0560">Oxidoreductase</keyword>
<dbReference type="InterPro" id="IPR018170">
    <property type="entry name" value="Aldo/ket_reductase_CS"/>
</dbReference>
<reference evidence="8" key="1">
    <citation type="journal article" date="2023" name="Mol. Biol. Evol.">
        <title>Third-Generation Sequencing Reveals the Adaptive Role of the Epigenome in Three Deep-Sea Polychaetes.</title>
        <authorList>
            <person name="Perez M."/>
            <person name="Aroh O."/>
            <person name="Sun Y."/>
            <person name="Lan Y."/>
            <person name="Juniper S.K."/>
            <person name="Young C.R."/>
            <person name="Angers B."/>
            <person name="Qian P.Y."/>
        </authorList>
    </citation>
    <scope>NUCLEOTIDE SEQUENCE</scope>
    <source>
        <strain evidence="8">R07B-5</strain>
    </source>
</reference>
<dbReference type="SUPFAM" id="SSF51430">
    <property type="entry name" value="NAD(P)-linked oxidoreductase"/>
    <property type="match status" value="1"/>
</dbReference>
<dbReference type="InterPro" id="IPR036812">
    <property type="entry name" value="NAD(P)_OxRdtase_dom_sf"/>
</dbReference>
<evidence type="ECO:0000256" key="5">
    <source>
        <dbReference type="PIRSR" id="PIRSR000097-2"/>
    </source>
</evidence>
<comment type="caution">
    <text evidence="8">The sequence shown here is derived from an EMBL/GenBank/DDBJ whole genome shotgun (WGS) entry which is preliminary data.</text>
</comment>
<feature type="binding site" evidence="5">
    <location>
        <position position="116"/>
    </location>
    <ligand>
        <name>substrate</name>
    </ligand>
</feature>
<evidence type="ECO:0000256" key="6">
    <source>
        <dbReference type="PIRSR" id="PIRSR000097-3"/>
    </source>
</evidence>
<dbReference type="GO" id="GO:0016491">
    <property type="term" value="F:oxidoreductase activity"/>
    <property type="evidence" value="ECO:0007669"/>
    <property type="project" value="UniProtKB-KW"/>
</dbReference>
<evidence type="ECO:0000256" key="4">
    <source>
        <dbReference type="PIRSR" id="PIRSR000097-1"/>
    </source>
</evidence>
<keyword evidence="2" id="KW-0521">NADP</keyword>
<feature type="active site" description="Proton donor" evidence="4">
    <location>
        <position position="54"/>
    </location>
</feature>
<dbReference type="PIRSF" id="PIRSF000097">
    <property type="entry name" value="AKR"/>
    <property type="match status" value="1"/>
</dbReference>
<evidence type="ECO:0000256" key="2">
    <source>
        <dbReference type="ARBA" id="ARBA00022857"/>
    </source>
</evidence>
<dbReference type="Gene3D" id="3.20.20.100">
    <property type="entry name" value="NADP-dependent oxidoreductase domain"/>
    <property type="match status" value="1"/>
</dbReference>
<sequence length="311" mass="34687">MDPAAVPRVPVGSGRTPIPVIGLGTWRSPPEEVTTTITCAIEAGYRHFDGSPAYVNETALGAALREQFSAGRVTREDVFIVSKLWNSFHAAEDVKVGLQKTLEDLGLDYLDLYLMHWPYGFQRGDELFPLDKDGNLLYSDVHYLETWKAMEKCVEEGLVKNIGVSNFNSLQFQDIIDNCSIKPAVHQIEVHPYLTQQKLVRFCQDKGVAVTAYSPFASGPVPGAPAEVSNLLGETVLKTLATKYNKSPAQVVLRWLLQRDIIVIPKSVTPSRIKENIQVFDFELTSDDMEAVNGLNKNYRFMGPFTFKEDG</sequence>
<evidence type="ECO:0000313" key="8">
    <source>
        <dbReference type="EMBL" id="KAK2183693.1"/>
    </source>
</evidence>
<evidence type="ECO:0000256" key="3">
    <source>
        <dbReference type="ARBA" id="ARBA00023002"/>
    </source>
</evidence>
<dbReference type="PRINTS" id="PR00069">
    <property type="entry name" value="ALDKETRDTASE"/>
</dbReference>
<dbReference type="InterPro" id="IPR023210">
    <property type="entry name" value="NADP_OxRdtase_dom"/>
</dbReference>
<dbReference type="PROSITE" id="PS00062">
    <property type="entry name" value="ALDOKETO_REDUCTASE_2"/>
    <property type="match status" value="1"/>
</dbReference>
<keyword evidence="9" id="KW-1185">Reference proteome</keyword>
<accession>A0AAD9L5H0</accession>
<comment type="similarity">
    <text evidence="1">Belongs to the aldo/keto reductase family.</text>
</comment>
<dbReference type="PROSITE" id="PS00063">
    <property type="entry name" value="ALDOKETO_REDUCTASE_3"/>
    <property type="match status" value="1"/>
</dbReference>
<dbReference type="PANTHER" id="PTHR11732">
    <property type="entry name" value="ALDO/KETO REDUCTASE"/>
    <property type="match status" value="1"/>
</dbReference>
<evidence type="ECO:0000256" key="1">
    <source>
        <dbReference type="ARBA" id="ARBA00007905"/>
    </source>
</evidence>